<evidence type="ECO:0000313" key="1">
    <source>
        <dbReference type="EMBL" id="PRY18940.1"/>
    </source>
</evidence>
<reference evidence="1 2" key="1">
    <citation type="submission" date="2018-03" db="EMBL/GenBank/DDBJ databases">
        <title>Genomic Encyclopedia of Archaeal and Bacterial Type Strains, Phase II (KMG-II): from individual species to whole genera.</title>
        <authorList>
            <person name="Goeker M."/>
        </authorList>
    </citation>
    <scope>NUCLEOTIDE SEQUENCE [LARGE SCALE GENOMIC DNA]</scope>
    <source>
        <strain evidence="1 2">DSM 45348</strain>
    </source>
</reference>
<dbReference type="InterPro" id="IPR031009">
    <property type="entry name" value="Tcm_partner"/>
</dbReference>
<keyword evidence="2" id="KW-1185">Reference proteome</keyword>
<gene>
    <name evidence="1" type="ORF">CLV70_14119</name>
</gene>
<accession>A0A2T0RCU9</accession>
<sequence length="332" mass="38446">MGWFVAAKKWGWWTRHKLQILEDYLAEFSRAAKNVDERIYLDLFAGWPENQSRETDELILGSARRAIEVRPAFTRIGLFELEGKSERLERAIRHAYPGRPGIKVFPGDCNATVPQALRQLRILKLDWAPTFAFVDQFDSEIKWSTLQQIAQFRQAKYTKAEMWILFATGMYPRGLNLHGEGMNARYGDTLTEMIGSEEWVPIAQDTRSGDLSPADARDEWVNLFRWRLEHDLGYRHTYGFTMRNTGGQEIYDMVFATDHQAGDRIMRHLYGKAIAEHEDMRQHALVLRRDERARSKGVDALFSVGQHMVTASRLVDGRIYLPEPPRPPYGAR</sequence>
<name>A0A2T0RCU9_9ACTN</name>
<protein>
    <submittedName>
        <fullName evidence="1">Three-Cys-motif partner protein</fullName>
    </submittedName>
</protein>
<dbReference type="NCBIfam" id="TIGR04474">
    <property type="entry name" value="tcm_partner"/>
    <property type="match status" value="1"/>
</dbReference>
<comment type="caution">
    <text evidence="1">The sequence shown here is derived from an EMBL/GenBank/DDBJ whole genome shotgun (WGS) entry which is preliminary data.</text>
</comment>
<dbReference type="Proteomes" id="UP000239209">
    <property type="component" value="Unassembled WGS sequence"/>
</dbReference>
<organism evidence="1 2">
    <name type="scientific">Pseudosporangium ferrugineum</name>
    <dbReference type="NCBI Taxonomy" id="439699"/>
    <lineage>
        <taxon>Bacteria</taxon>
        <taxon>Bacillati</taxon>
        <taxon>Actinomycetota</taxon>
        <taxon>Actinomycetes</taxon>
        <taxon>Micromonosporales</taxon>
        <taxon>Micromonosporaceae</taxon>
        <taxon>Pseudosporangium</taxon>
    </lineage>
</organism>
<dbReference type="EMBL" id="PVZG01000041">
    <property type="protein sequence ID" value="PRY18940.1"/>
    <property type="molecule type" value="Genomic_DNA"/>
</dbReference>
<evidence type="ECO:0000313" key="2">
    <source>
        <dbReference type="Proteomes" id="UP000239209"/>
    </source>
</evidence>
<dbReference type="AlphaFoldDB" id="A0A2T0RCU9"/>
<proteinExistence type="predicted"/>